<accession>A0A2U0TX37</accession>
<dbReference type="InterPro" id="IPR037171">
    <property type="entry name" value="NagB/RpiA_transferase-like"/>
</dbReference>
<dbReference type="EMBL" id="QENY01000028">
    <property type="protein sequence ID" value="PVX48162.1"/>
    <property type="molecule type" value="Genomic_DNA"/>
</dbReference>
<reference evidence="2 3" key="1">
    <citation type="submission" date="2018-05" db="EMBL/GenBank/DDBJ databases">
        <title>Genomic Encyclopedia of Type Strains, Phase IV (KMG-IV): sequencing the most valuable type-strain genomes for metagenomic binning, comparative biology and taxonomic classification.</title>
        <authorList>
            <person name="Goeker M."/>
        </authorList>
    </citation>
    <scope>NUCLEOTIDE SEQUENCE [LARGE SCALE GENOMIC DNA]</scope>
    <source>
        <strain evidence="2 3">DSM 100333</strain>
    </source>
</reference>
<organism evidence="2 3">
    <name type="scientific">Hallella colorans</name>
    <dbReference type="NCBI Taxonomy" id="1703337"/>
    <lineage>
        <taxon>Bacteria</taxon>
        <taxon>Pseudomonadati</taxon>
        <taxon>Bacteroidota</taxon>
        <taxon>Bacteroidia</taxon>
        <taxon>Bacteroidales</taxon>
        <taxon>Prevotellaceae</taxon>
        <taxon>Hallella</taxon>
    </lineage>
</organism>
<dbReference type="Proteomes" id="UP000245870">
    <property type="component" value="Unassembled WGS sequence"/>
</dbReference>
<dbReference type="InterPro" id="IPR003741">
    <property type="entry name" value="LUD_dom"/>
</dbReference>
<dbReference type="PANTHER" id="PTHR36179">
    <property type="entry name" value="LUD_DOM DOMAIN-CONTAINING PROTEIN"/>
    <property type="match status" value="1"/>
</dbReference>
<feature type="domain" description="LUD" evidence="1">
    <location>
        <begin position="13"/>
        <end position="205"/>
    </location>
</feature>
<name>A0A2U0TX37_9BACT</name>
<gene>
    <name evidence="2" type="ORF">C7379_1283</name>
</gene>
<evidence type="ECO:0000259" key="1">
    <source>
        <dbReference type="Pfam" id="PF02589"/>
    </source>
</evidence>
<dbReference type="InterPro" id="IPR009501">
    <property type="entry name" value="UCP020269"/>
</dbReference>
<dbReference type="Pfam" id="PF02589">
    <property type="entry name" value="LUD_dom"/>
    <property type="match status" value="1"/>
</dbReference>
<dbReference type="AlphaFoldDB" id="A0A2U0TX37"/>
<dbReference type="RefSeq" id="WP_116617398.1">
    <property type="nucleotide sequence ID" value="NZ_CAMPWS010000001.1"/>
</dbReference>
<keyword evidence="3" id="KW-1185">Reference proteome</keyword>
<evidence type="ECO:0000313" key="2">
    <source>
        <dbReference type="EMBL" id="PVX48162.1"/>
    </source>
</evidence>
<proteinExistence type="predicted"/>
<comment type="caution">
    <text evidence="2">The sequence shown here is derived from an EMBL/GenBank/DDBJ whole genome shotgun (WGS) entry which is preliminary data.</text>
</comment>
<protein>
    <submittedName>
        <fullName evidence="2">YkgG family uncharacterized protein</fullName>
    </submittedName>
</protein>
<dbReference type="OrthoDB" id="9809147at2"/>
<sequence>MNAKEKRNELLAQKLIQNLKKRHYEAYFCKNTNDLLDRVRQLIPVGSSVSWGGSVTIRSTGITHMLKNGEYKVYDRDDVTTPEDKFRVYRKAFECDYYLSSVNAMSEDGVVVNIDGNGNRLAAQVWGSKHVIYVVGLNKICQDTDAAMKRARSTAAPTNMSRFGFNTPCQSDGTCHNCLSPDSICNYICIQRMSHPAGRHIVILVDDVLGF</sequence>
<dbReference type="SUPFAM" id="SSF100950">
    <property type="entry name" value="NagB/RpiA/CoA transferase-like"/>
    <property type="match status" value="1"/>
</dbReference>
<dbReference type="PANTHER" id="PTHR36179:SF2">
    <property type="entry name" value="LUD DOMAIN-CONTAINING PROTEIN"/>
    <property type="match status" value="1"/>
</dbReference>
<evidence type="ECO:0000313" key="3">
    <source>
        <dbReference type="Proteomes" id="UP000245870"/>
    </source>
</evidence>
<dbReference type="PIRSF" id="PIRSF020269">
    <property type="entry name" value="DUF1121"/>
    <property type="match status" value="1"/>
</dbReference>